<evidence type="ECO:0000256" key="8">
    <source>
        <dbReference type="NCBIfam" id="TIGR00188"/>
    </source>
</evidence>
<dbReference type="EC" id="3.1.26.5" evidence="7 8"/>
<dbReference type="SUPFAM" id="SSF54211">
    <property type="entry name" value="Ribosomal protein S5 domain 2-like"/>
    <property type="match status" value="1"/>
</dbReference>
<keyword evidence="10" id="KW-1185">Reference proteome</keyword>
<keyword evidence="4 7" id="KW-0255">Endonuclease</keyword>
<protein>
    <recommendedName>
        <fullName evidence="7 8">Ribonuclease P protein component</fullName>
        <shortName evidence="7">RNase P protein</shortName>
        <shortName evidence="7">RNaseP protein</shortName>
        <ecNumber evidence="7 8">3.1.26.5</ecNumber>
    </recommendedName>
    <alternativeName>
        <fullName evidence="7">Protein C5</fullName>
    </alternativeName>
</protein>
<keyword evidence="2 7" id="KW-0819">tRNA processing</keyword>
<comment type="subunit">
    <text evidence="7">Consists of a catalytic RNA component (M1 or rnpB) and a protein subunit.</text>
</comment>
<keyword evidence="5 7" id="KW-0378">Hydrolase</keyword>
<dbReference type="InterPro" id="IPR020539">
    <property type="entry name" value="RNase_P_CS"/>
</dbReference>
<dbReference type="Proteomes" id="UP001319180">
    <property type="component" value="Unassembled WGS sequence"/>
</dbReference>
<evidence type="ECO:0000256" key="4">
    <source>
        <dbReference type="ARBA" id="ARBA00022759"/>
    </source>
</evidence>
<evidence type="ECO:0000256" key="2">
    <source>
        <dbReference type="ARBA" id="ARBA00022694"/>
    </source>
</evidence>
<dbReference type="Gene3D" id="3.30.230.10">
    <property type="match status" value="1"/>
</dbReference>
<name>A0AAP2GFJ2_9BACT</name>
<dbReference type="PANTHER" id="PTHR33992">
    <property type="entry name" value="RIBONUCLEASE P PROTEIN COMPONENT"/>
    <property type="match status" value="1"/>
</dbReference>
<proteinExistence type="inferred from homology"/>
<comment type="similarity">
    <text evidence="7">Belongs to the RnpA family.</text>
</comment>
<dbReference type="PANTHER" id="PTHR33992:SF1">
    <property type="entry name" value="RIBONUCLEASE P PROTEIN COMPONENT"/>
    <property type="match status" value="1"/>
</dbReference>
<dbReference type="GO" id="GO:0004526">
    <property type="term" value="F:ribonuclease P activity"/>
    <property type="evidence" value="ECO:0007669"/>
    <property type="project" value="UniProtKB-UniRule"/>
</dbReference>
<evidence type="ECO:0000256" key="7">
    <source>
        <dbReference type="HAMAP-Rule" id="MF_00227"/>
    </source>
</evidence>
<reference evidence="9 10" key="1">
    <citation type="submission" date="2021-05" db="EMBL/GenBank/DDBJ databases">
        <title>A Polyphasic approach of four new species of the genus Ohtaekwangia: Ohtaekwangia histidinii sp. nov., Ohtaekwangia cretensis sp. nov., Ohtaekwangia indiensis sp. nov., Ohtaekwangia reichenbachii sp. nov. from diverse environment.</title>
        <authorList>
            <person name="Octaviana S."/>
        </authorList>
    </citation>
    <scope>NUCLEOTIDE SEQUENCE [LARGE SCALE GENOMIC DNA]</scope>
    <source>
        <strain evidence="9 10">PWU37</strain>
    </source>
</reference>
<dbReference type="EMBL" id="JAHESC010000043">
    <property type="protein sequence ID" value="MBT1689572.1"/>
    <property type="molecule type" value="Genomic_DNA"/>
</dbReference>
<keyword evidence="6 7" id="KW-0694">RNA-binding</keyword>
<evidence type="ECO:0000313" key="9">
    <source>
        <dbReference type="EMBL" id="MBT1689572.1"/>
    </source>
</evidence>
<keyword evidence="3 7" id="KW-0540">Nuclease</keyword>
<dbReference type="InterPro" id="IPR020568">
    <property type="entry name" value="Ribosomal_Su5_D2-typ_SF"/>
</dbReference>
<evidence type="ECO:0000313" key="10">
    <source>
        <dbReference type="Proteomes" id="UP001319180"/>
    </source>
</evidence>
<dbReference type="GO" id="GO:0042781">
    <property type="term" value="F:3'-tRNA processing endoribonuclease activity"/>
    <property type="evidence" value="ECO:0007669"/>
    <property type="project" value="TreeGrafter"/>
</dbReference>
<comment type="function">
    <text evidence="1 7">RNaseP catalyzes the removal of the 5'-leader sequence from pre-tRNA to produce the mature 5'-terminus. It can also cleave other RNA substrates such as 4.5S RNA. The protein component plays an auxiliary but essential role in vivo by binding to the 5'-leader sequence and broadening the substrate specificity of the ribozyme.</text>
</comment>
<comment type="caution">
    <text evidence="9">The sequence shown here is derived from an EMBL/GenBank/DDBJ whole genome shotgun (WGS) entry which is preliminary data.</text>
</comment>
<dbReference type="AlphaFoldDB" id="A0AAP2GFJ2"/>
<dbReference type="NCBIfam" id="TIGR00188">
    <property type="entry name" value="rnpA"/>
    <property type="match status" value="1"/>
</dbReference>
<gene>
    <name evidence="7 9" type="primary">rnpA</name>
    <name evidence="9" type="ORF">KK078_23615</name>
</gene>
<accession>A0AAP2GFJ2</accession>
<sequence>MGKFTFRKEERLSKEKHIQELFARGSSFYLFPFKVMFLPQADPAGPVHQVLISVSKRHFKRAVDRNLIKRRIREAYRLQQQLMPAAPRLAVAFIYTHKEPLLSAELQGKMRNTLVKLGKMALSPS</sequence>
<evidence type="ECO:0000256" key="5">
    <source>
        <dbReference type="ARBA" id="ARBA00022801"/>
    </source>
</evidence>
<organism evidence="9 10">
    <name type="scientific">Dawidia soli</name>
    <dbReference type="NCBI Taxonomy" id="2782352"/>
    <lineage>
        <taxon>Bacteria</taxon>
        <taxon>Pseudomonadati</taxon>
        <taxon>Bacteroidota</taxon>
        <taxon>Cytophagia</taxon>
        <taxon>Cytophagales</taxon>
        <taxon>Chryseotaleaceae</taxon>
        <taxon>Dawidia</taxon>
    </lineage>
</organism>
<dbReference type="Pfam" id="PF00825">
    <property type="entry name" value="Ribonuclease_P"/>
    <property type="match status" value="1"/>
</dbReference>
<dbReference type="HAMAP" id="MF_00227">
    <property type="entry name" value="RNase_P"/>
    <property type="match status" value="1"/>
</dbReference>
<dbReference type="PROSITE" id="PS00648">
    <property type="entry name" value="RIBONUCLEASE_P"/>
    <property type="match status" value="1"/>
</dbReference>
<dbReference type="InterPro" id="IPR000100">
    <property type="entry name" value="RNase_P"/>
</dbReference>
<dbReference type="InterPro" id="IPR014721">
    <property type="entry name" value="Ribsml_uS5_D2-typ_fold_subgr"/>
</dbReference>
<comment type="catalytic activity">
    <reaction evidence="7">
        <text>Endonucleolytic cleavage of RNA, removing 5'-extranucleotides from tRNA precursor.</text>
        <dbReference type="EC" id="3.1.26.5"/>
    </reaction>
</comment>
<dbReference type="GO" id="GO:0001682">
    <property type="term" value="P:tRNA 5'-leader removal"/>
    <property type="evidence" value="ECO:0007669"/>
    <property type="project" value="UniProtKB-UniRule"/>
</dbReference>
<evidence type="ECO:0000256" key="6">
    <source>
        <dbReference type="ARBA" id="ARBA00022884"/>
    </source>
</evidence>
<dbReference type="RefSeq" id="WP_254092793.1">
    <property type="nucleotide sequence ID" value="NZ_JAHESC010000043.1"/>
</dbReference>
<evidence type="ECO:0000256" key="1">
    <source>
        <dbReference type="ARBA" id="ARBA00002663"/>
    </source>
</evidence>
<dbReference type="GO" id="GO:0000049">
    <property type="term" value="F:tRNA binding"/>
    <property type="evidence" value="ECO:0007669"/>
    <property type="project" value="UniProtKB-UniRule"/>
</dbReference>
<dbReference type="GO" id="GO:0030677">
    <property type="term" value="C:ribonuclease P complex"/>
    <property type="evidence" value="ECO:0007669"/>
    <property type="project" value="TreeGrafter"/>
</dbReference>
<evidence type="ECO:0000256" key="3">
    <source>
        <dbReference type="ARBA" id="ARBA00022722"/>
    </source>
</evidence>